<dbReference type="EMBL" id="CAADEY010000027">
    <property type="protein sequence ID" value="VFJ49994.1"/>
    <property type="molecule type" value="Genomic_DNA"/>
</dbReference>
<evidence type="ECO:0000313" key="1">
    <source>
        <dbReference type="EMBL" id="VFJ49994.1"/>
    </source>
</evidence>
<gene>
    <name evidence="1" type="ORF">BECKDK2373C_GA0170839_102725</name>
</gene>
<protein>
    <submittedName>
        <fullName evidence="1">Uncharacterized protein</fullName>
    </submittedName>
</protein>
<name>A0A450SCG2_9GAMM</name>
<sequence length="71" mass="7921">MDFHNCLPYDIVLYGDAMNRVSTIASWWVVTIFQDVRTGARLQGRNGVAGKARNPLDMLRGKPIPFQGNGN</sequence>
<dbReference type="AlphaFoldDB" id="A0A450SCG2"/>
<organism evidence="1">
    <name type="scientific">Candidatus Kentrum sp. DK</name>
    <dbReference type="NCBI Taxonomy" id="2126562"/>
    <lineage>
        <taxon>Bacteria</taxon>
        <taxon>Pseudomonadati</taxon>
        <taxon>Pseudomonadota</taxon>
        <taxon>Gammaproteobacteria</taxon>
        <taxon>Candidatus Kentrum</taxon>
    </lineage>
</organism>
<accession>A0A450SCG2</accession>
<proteinExistence type="predicted"/>
<reference evidence="1" key="1">
    <citation type="submission" date="2019-02" db="EMBL/GenBank/DDBJ databases">
        <authorList>
            <person name="Gruber-Vodicka R. H."/>
            <person name="Seah K. B. B."/>
        </authorList>
    </citation>
    <scope>NUCLEOTIDE SEQUENCE</scope>
    <source>
        <strain evidence="1">BECK_DK161</strain>
    </source>
</reference>